<evidence type="ECO:0000313" key="8">
    <source>
        <dbReference type="Proteomes" id="UP000526003"/>
    </source>
</evidence>
<evidence type="ECO:0000256" key="5">
    <source>
        <dbReference type="SAM" id="Phobius"/>
    </source>
</evidence>
<protein>
    <submittedName>
        <fullName evidence="7">O-antigen ligase family protein</fullName>
    </submittedName>
</protein>
<feature type="transmembrane region" description="Helical" evidence="5">
    <location>
        <begin position="232"/>
        <end position="251"/>
    </location>
</feature>
<dbReference type="RefSeq" id="WP_166589811.1">
    <property type="nucleotide sequence ID" value="NZ_JACMYG010000001.1"/>
</dbReference>
<evidence type="ECO:0000256" key="4">
    <source>
        <dbReference type="ARBA" id="ARBA00023136"/>
    </source>
</evidence>
<evidence type="ECO:0000256" key="1">
    <source>
        <dbReference type="ARBA" id="ARBA00004141"/>
    </source>
</evidence>
<name>A0A7X1G9L3_9PSED</name>
<feature type="transmembrane region" description="Helical" evidence="5">
    <location>
        <begin position="258"/>
        <end position="275"/>
    </location>
</feature>
<keyword evidence="3 5" id="KW-1133">Transmembrane helix</keyword>
<evidence type="ECO:0000256" key="3">
    <source>
        <dbReference type="ARBA" id="ARBA00022989"/>
    </source>
</evidence>
<keyword evidence="4 5" id="KW-0472">Membrane</keyword>
<keyword evidence="7" id="KW-0436">Ligase</keyword>
<dbReference type="Pfam" id="PF04932">
    <property type="entry name" value="Wzy_C"/>
    <property type="match status" value="1"/>
</dbReference>
<dbReference type="GO" id="GO:0016020">
    <property type="term" value="C:membrane"/>
    <property type="evidence" value="ECO:0007669"/>
    <property type="project" value="UniProtKB-SubCell"/>
</dbReference>
<feature type="transmembrane region" description="Helical" evidence="5">
    <location>
        <begin position="396"/>
        <end position="416"/>
    </location>
</feature>
<feature type="transmembrane region" description="Helical" evidence="5">
    <location>
        <begin position="303"/>
        <end position="322"/>
    </location>
</feature>
<proteinExistence type="predicted"/>
<dbReference type="InterPro" id="IPR007016">
    <property type="entry name" value="O-antigen_ligase-rel_domated"/>
</dbReference>
<feature type="transmembrane region" description="Helical" evidence="5">
    <location>
        <begin position="113"/>
        <end position="132"/>
    </location>
</feature>
<evidence type="ECO:0000256" key="2">
    <source>
        <dbReference type="ARBA" id="ARBA00022692"/>
    </source>
</evidence>
<dbReference type="AlphaFoldDB" id="A0A7X1G9L3"/>
<feature type="transmembrane region" description="Helical" evidence="5">
    <location>
        <begin position="20"/>
        <end position="53"/>
    </location>
</feature>
<feature type="transmembrane region" description="Helical" evidence="5">
    <location>
        <begin position="144"/>
        <end position="161"/>
    </location>
</feature>
<comment type="subcellular location">
    <subcellularLocation>
        <location evidence="1">Membrane</location>
        <topology evidence="1">Multi-pass membrane protein</topology>
    </subcellularLocation>
</comment>
<keyword evidence="8" id="KW-1185">Reference proteome</keyword>
<dbReference type="InterPro" id="IPR051533">
    <property type="entry name" value="WaaL-like"/>
</dbReference>
<feature type="transmembrane region" description="Helical" evidence="5">
    <location>
        <begin position="83"/>
        <end position="101"/>
    </location>
</feature>
<gene>
    <name evidence="7" type="ORF">H7995_01145</name>
</gene>
<sequence>MAFEPSPYEPLDDRTQRRGVVLAGVLGLVVAFTTVYMPLAGMALSLAFGGVLLLARRPQWLFLGFVISLAIPIQKTVGGIPLNAADAIVVLWALLWLFMLQRPQAPHLGRMRVPFLILAITPFLIAVFLAQLGSIAPGASIKQSLRVVEWFVLLPVLLMVFRPDQGFWRFAAITLICTPAFFAIDGLVEYATHGHTLTGMLGIPVPGPSGDEPAIHHTFDVSGRAGSSFGGAQGLAMYLVMLLSISLAHLLNSRNGGLRVLAGLGIVISIAGMIAAQSRGGLLGGLACLLAICLMLRPQLWKLLVLGLIAVAVIAPIGLGLWPSWDGTLSGLVPGRPDAVIDRLTIWGVVRDVWFDNPLIGVGLGNFRDEFYARGVTLNVELGYQSTHAHNTYLELLADTGALGLLSYLAFIVMVFRQLIRRWRRSVGDPGDTFTLAAVGTLTAYCVFAMVDMLLLQNMHFTLVLLLSLGLTDSTARALGLTGVKTQEDAG</sequence>
<feature type="transmembrane region" description="Helical" evidence="5">
    <location>
        <begin position="281"/>
        <end position="296"/>
    </location>
</feature>
<dbReference type="Proteomes" id="UP000526003">
    <property type="component" value="Unassembled WGS sequence"/>
</dbReference>
<dbReference type="PANTHER" id="PTHR37422:SF23">
    <property type="entry name" value="TEICHURONIC ACID BIOSYNTHESIS PROTEIN TUAE"/>
    <property type="match status" value="1"/>
</dbReference>
<organism evidence="7 8">
    <name type="scientific">Pseudomonas kielensis</name>
    <dbReference type="NCBI Taxonomy" id="2762577"/>
    <lineage>
        <taxon>Bacteria</taxon>
        <taxon>Pseudomonadati</taxon>
        <taxon>Pseudomonadota</taxon>
        <taxon>Gammaproteobacteria</taxon>
        <taxon>Pseudomonadales</taxon>
        <taxon>Pseudomonadaceae</taxon>
        <taxon>Pseudomonas</taxon>
    </lineage>
</organism>
<evidence type="ECO:0000259" key="6">
    <source>
        <dbReference type="Pfam" id="PF04932"/>
    </source>
</evidence>
<feature type="transmembrane region" description="Helical" evidence="5">
    <location>
        <begin position="168"/>
        <end position="188"/>
    </location>
</feature>
<feature type="transmembrane region" description="Helical" evidence="5">
    <location>
        <begin position="436"/>
        <end position="456"/>
    </location>
</feature>
<comment type="caution">
    <text evidence="7">The sequence shown here is derived from an EMBL/GenBank/DDBJ whole genome shotgun (WGS) entry which is preliminary data.</text>
</comment>
<dbReference type="GO" id="GO:0016874">
    <property type="term" value="F:ligase activity"/>
    <property type="evidence" value="ECO:0007669"/>
    <property type="project" value="UniProtKB-KW"/>
</dbReference>
<dbReference type="EMBL" id="JACMYG010000001">
    <property type="protein sequence ID" value="MBC2688397.1"/>
    <property type="molecule type" value="Genomic_DNA"/>
</dbReference>
<feature type="domain" description="O-antigen ligase-related" evidence="6">
    <location>
        <begin position="265"/>
        <end position="409"/>
    </location>
</feature>
<reference evidence="7 8" key="1">
    <citation type="submission" date="2020-08" db="EMBL/GenBank/DDBJ databases">
        <title>Pseudomonas sp. nov.</title>
        <authorList>
            <person name="Gieschler S."/>
            <person name="Fiedler G."/>
            <person name="Brinks E."/>
            <person name="Boehnlein C."/>
            <person name="Franz C.M.A.P."/>
            <person name="Kabisch J."/>
        </authorList>
    </citation>
    <scope>NUCLEOTIDE SEQUENCE [LARGE SCALE GENOMIC DNA]</scope>
    <source>
        <strain evidence="7 8">MBT-1</strain>
    </source>
</reference>
<accession>A0A7X1G9L3</accession>
<keyword evidence="2 5" id="KW-0812">Transmembrane</keyword>
<evidence type="ECO:0000313" key="7">
    <source>
        <dbReference type="EMBL" id="MBC2688397.1"/>
    </source>
</evidence>
<dbReference type="PANTHER" id="PTHR37422">
    <property type="entry name" value="TEICHURONIC ACID BIOSYNTHESIS PROTEIN TUAE"/>
    <property type="match status" value="1"/>
</dbReference>